<keyword evidence="4" id="KW-0410">Iron transport</keyword>
<dbReference type="CDD" id="cd03214">
    <property type="entry name" value="ABC_Iron-Siderophores_B12_Hemin"/>
    <property type="match status" value="1"/>
</dbReference>
<dbReference type="EMBL" id="JBHSTP010000001">
    <property type="protein sequence ID" value="MFC6354883.1"/>
    <property type="molecule type" value="Genomic_DNA"/>
</dbReference>
<keyword evidence="12" id="KW-1185">Reference proteome</keyword>
<reference evidence="12" key="1">
    <citation type="journal article" date="2019" name="Int. J. Syst. Evol. Microbiol.">
        <title>The Global Catalogue of Microorganisms (GCM) 10K type strain sequencing project: providing services to taxonomists for standard genome sequencing and annotation.</title>
        <authorList>
            <consortium name="The Broad Institute Genomics Platform"/>
            <consortium name="The Broad Institute Genome Sequencing Center for Infectious Disease"/>
            <person name="Wu L."/>
            <person name="Ma J."/>
        </authorList>
    </citation>
    <scope>NUCLEOTIDE SEQUENCE [LARGE SCALE GENOMIC DNA]</scope>
    <source>
        <strain evidence="12">CCUG 43304</strain>
    </source>
</reference>
<keyword evidence="6 11" id="KW-0067">ATP-binding</keyword>
<dbReference type="GO" id="GO:0005524">
    <property type="term" value="F:ATP binding"/>
    <property type="evidence" value="ECO:0007669"/>
    <property type="project" value="UniProtKB-KW"/>
</dbReference>
<dbReference type="InterPro" id="IPR027417">
    <property type="entry name" value="P-loop_NTPase"/>
</dbReference>
<evidence type="ECO:0000313" key="11">
    <source>
        <dbReference type="EMBL" id="MFC6354883.1"/>
    </source>
</evidence>
<evidence type="ECO:0000313" key="12">
    <source>
        <dbReference type="Proteomes" id="UP001596306"/>
    </source>
</evidence>
<dbReference type="Proteomes" id="UP001596306">
    <property type="component" value="Unassembled WGS sequence"/>
</dbReference>
<comment type="subcellular location">
    <subcellularLocation>
        <location evidence="1">Cell membrane</location>
        <topology evidence="1">Peripheral membrane protein</topology>
    </subcellularLocation>
</comment>
<dbReference type="InterPro" id="IPR017871">
    <property type="entry name" value="ABC_transporter-like_CS"/>
</dbReference>
<evidence type="ECO:0000256" key="9">
    <source>
        <dbReference type="ARBA" id="ARBA00023136"/>
    </source>
</evidence>
<dbReference type="InterPro" id="IPR003439">
    <property type="entry name" value="ABC_transporter-like_ATP-bd"/>
</dbReference>
<dbReference type="SUPFAM" id="SSF52540">
    <property type="entry name" value="P-loop containing nucleoside triphosphate hydrolases"/>
    <property type="match status" value="1"/>
</dbReference>
<dbReference type="InterPro" id="IPR051535">
    <property type="entry name" value="Siderophore_ABC-ATPase"/>
</dbReference>
<dbReference type="RefSeq" id="WP_386726911.1">
    <property type="nucleotide sequence ID" value="NZ_JBHSTP010000001.1"/>
</dbReference>
<dbReference type="SMART" id="SM00382">
    <property type="entry name" value="AAA"/>
    <property type="match status" value="1"/>
</dbReference>
<dbReference type="PROSITE" id="PS00211">
    <property type="entry name" value="ABC_TRANSPORTER_1"/>
    <property type="match status" value="1"/>
</dbReference>
<keyword evidence="3" id="KW-1003">Cell membrane</keyword>
<keyword evidence="5" id="KW-0547">Nucleotide-binding</keyword>
<evidence type="ECO:0000256" key="3">
    <source>
        <dbReference type="ARBA" id="ARBA00022475"/>
    </source>
</evidence>
<dbReference type="PANTHER" id="PTHR42771:SF2">
    <property type="entry name" value="IRON(3+)-HYDROXAMATE IMPORT ATP-BINDING PROTEIN FHUC"/>
    <property type="match status" value="1"/>
</dbReference>
<feature type="domain" description="ABC transporter" evidence="10">
    <location>
        <begin position="1"/>
        <end position="252"/>
    </location>
</feature>
<dbReference type="PANTHER" id="PTHR42771">
    <property type="entry name" value="IRON(3+)-HYDROXAMATE IMPORT ATP-BINDING PROTEIN FHUC"/>
    <property type="match status" value="1"/>
</dbReference>
<comment type="caution">
    <text evidence="11">The sequence shown here is derived from an EMBL/GenBank/DDBJ whole genome shotgun (WGS) entry which is preliminary data.</text>
</comment>
<evidence type="ECO:0000256" key="6">
    <source>
        <dbReference type="ARBA" id="ARBA00022840"/>
    </source>
</evidence>
<organism evidence="11 12">
    <name type="scientific">Luethyella okanaganae</name>
    <dbReference type="NCBI Taxonomy" id="69372"/>
    <lineage>
        <taxon>Bacteria</taxon>
        <taxon>Bacillati</taxon>
        <taxon>Actinomycetota</taxon>
        <taxon>Actinomycetes</taxon>
        <taxon>Micrococcales</taxon>
        <taxon>Microbacteriaceae</taxon>
        <taxon>Luethyella</taxon>
    </lineage>
</organism>
<accession>A0ABW1VA15</accession>
<dbReference type="Pfam" id="PF00005">
    <property type="entry name" value="ABC_tran"/>
    <property type="match status" value="1"/>
</dbReference>
<evidence type="ECO:0000256" key="2">
    <source>
        <dbReference type="ARBA" id="ARBA00022448"/>
    </source>
</evidence>
<name>A0ABW1VA15_9MICO</name>
<sequence>MLGLDLTLSYNGIPVVHGADVALAPGRITALVGPNGSGKSTLLRALARLHTPDAGRIVLASPFEPDTAAVDDPERGVDALALSNREFARRVTLLTQNRPTPSGLTVREVVEFGRHPHRGRWTGGDAEGPAIVRHAMAITGVESLAERPVDRLSGGQLQRVWLASCLAQDTGVLLLDEPTTYLDLRYQVELLDLVRDLAELHGVTIGLVLHDLDQAAAIADRMILLEAGRVRAVGTPREVLMSDVLSSSYGIRVDVDVDERTGIVRTRAVGRHNSRAFAPAFV</sequence>
<evidence type="ECO:0000256" key="4">
    <source>
        <dbReference type="ARBA" id="ARBA00022496"/>
    </source>
</evidence>
<keyword evidence="8" id="KW-0406">Ion transport</keyword>
<keyword evidence="7" id="KW-0408">Iron</keyword>
<evidence type="ECO:0000256" key="8">
    <source>
        <dbReference type="ARBA" id="ARBA00023065"/>
    </source>
</evidence>
<keyword evidence="9" id="KW-0472">Membrane</keyword>
<evidence type="ECO:0000256" key="5">
    <source>
        <dbReference type="ARBA" id="ARBA00022741"/>
    </source>
</evidence>
<protein>
    <submittedName>
        <fullName evidence="11">ABC transporter ATP-binding protein</fullName>
    </submittedName>
</protein>
<evidence type="ECO:0000259" key="10">
    <source>
        <dbReference type="PROSITE" id="PS50893"/>
    </source>
</evidence>
<evidence type="ECO:0000256" key="7">
    <source>
        <dbReference type="ARBA" id="ARBA00023004"/>
    </source>
</evidence>
<dbReference type="PROSITE" id="PS50893">
    <property type="entry name" value="ABC_TRANSPORTER_2"/>
    <property type="match status" value="1"/>
</dbReference>
<gene>
    <name evidence="11" type="ORF">ACFQB0_01970</name>
</gene>
<keyword evidence="2" id="KW-0813">Transport</keyword>
<proteinExistence type="predicted"/>
<dbReference type="Gene3D" id="3.40.50.300">
    <property type="entry name" value="P-loop containing nucleotide triphosphate hydrolases"/>
    <property type="match status" value="1"/>
</dbReference>
<dbReference type="InterPro" id="IPR003593">
    <property type="entry name" value="AAA+_ATPase"/>
</dbReference>
<evidence type="ECO:0000256" key="1">
    <source>
        <dbReference type="ARBA" id="ARBA00004202"/>
    </source>
</evidence>